<dbReference type="GO" id="GO:0003677">
    <property type="term" value="F:DNA binding"/>
    <property type="evidence" value="ECO:0007669"/>
    <property type="project" value="UniProtKB-KW"/>
</dbReference>
<dbReference type="InterPro" id="IPR012156">
    <property type="entry name" value="Cold_shock_CspA"/>
</dbReference>
<reference evidence="2 3" key="1">
    <citation type="journal article" date="2012" name="Science">
        <title>Ecological populations of bacteria act as socially cohesive units of antibiotic production and resistance.</title>
        <authorList>
            <person name="Cordero O.X."/>
            <person name="Wildschutte H."/>
            <person name="Kirkup B."/>
            <person name="Proehl S."/>
            <person name="Ngo L."/>
            <person name="Hussain F."/>
            <person name="Le Roux F."/>
            <person name="Mincer T."/>
            <person name="Polz M.F."/>
        </authorList>
    </citation>
    <scope>NUCLEOTIDE SEQUENCE [LARGE SCALE GENOMIC DNA]</scope>
    <source>
        <strain evidence="2 3">1S-45</strain>
    </source>
</reference>
<dbReference type="RefSeq" id="WP_017026245.1">
    <property type="nucleotide sequence ID" value="NZ_AJYK02000095.1"/>
</dbReference>
<accession>A0A1E5DZB7</accession>
<keyword evidence="2" id="KW-0238">DNA-binding</keyword>
<sequence length="94" mass="10684">MITIQAGVFYCLIISLVTFVVYWKDKSAAKKGTWRTPEKTLHTLAFAGGWPGALMAQKIFRHKTSKTSFQIVFWIMVILNCIGTVLILNPDFFL</sequence>
<comment type="caution">
    <text evidence="2">The sequence shown here is derived from an EMBL/GenBank/DDBJ whole genome shotgun (WGS) entry which is preliminary data.</text>
</comment>
<evidence type="ECO:0000256" key="1">
    <source>
        <dbReference type="SAM" id="Phobius"/>
    </source>
</evidence>
<feature type="transmembrane region" description="Helical" evidence="1">
    <location>
        <begin position="6"/>
        <end position="23"/>
    </location>
</feature>
<evidence type="ECO:0000313" key="2">
    <source>
        <dbReference type="EMBL" id="OEF23279.1"/>
    </source>
</evidence>
<dbReference type="AlphaFoldDB" id="A0A1E5DZB7"/>
<feature type="transmembrane region" description="Helical" evidence="1">
    <location>
        <begin position="71"/>
        <end position="88"/>
    </location>
</feature>
<organism evidence="2 3">
    <name type="scientific">Vibrio rumoiensis 1S-45</name>
    <dbReference type="NCBI Taxonomy" id="1188252"/>
    <lineage>
        <taxon>Bacteria</taxon>
        <taxon>Pseudomonadati</taxon>
        <taxon>Pseudomonadota</taxon>
        <taxon>Gammaproteobacteria</taxon>
        <taxon>Vibrionales</taxon>
        <taxon>Vibrionaceae</taxon>
        <taxon>Vibrio</taxon>
    </lineage>
</organism>
<evidence type="ECO:0000313" key="3">
    <source>
        <dbReference type="Proteomes" id="UP000094070"/>
    </source>
</evidence>
<dbReference type="EMBL" id="AJYK02000095">
    <property type="protein sequence ID" value="OEF23279.1"/>
    <property type="molecule type" value="Genomic_DNA"/>
</dbReference>
<keyword evidence="1" id="KW-1133">Transmembrane helix</keyword>
<dbReference type="OrthoDB" id="72963at2"/>
<dbReference type="STRING" id="1188252.A1QC_12310"/>
<gene>
    <name evidence="2" type="ORF">A1QC_12310</name>
</gene>
<protein>
    <submittedName>
        <fullName evidence="2">DNA-binding protein</fullName>
    </submittedName>
</protein>
<name>A0A1E5DZB7_9VIBR</name>
<dbReference type="InterPro" id="IPR010718">
    <property type="entry name" value="DUF1294"/>
</dbReference>
<dbReference type="eggNOG" id="COG3326">
    <property type="taxonomic scope" value="Bacteria"/>
</dbReference>
<keyword evidence="1" id="KW-0812">Transmembrane</keyword>
<dbReference type="PIRSF" id="PIRSF002599">
    <property type="entry name" value="Cold_shock_A"/>
    <property type="match status" value="1"/>
</dbReference>
<proteinExistence type="predicted"/>
<dbReference type="Pfam" id="PF06961">
    <property type="entry name" value="DUF1294"/>
    <property type="match status" value="1"/>
</dbReference>
<dbReference type="Proteomes" id="UP000094070">
    <property type="component" value="Unassembled WGS sequence"/>
</dbReference>
<keyword evidence="3" id="KW-1185">Reference proteome</keyword>
<keyword evidence="1" id="KW-0472">Membrane</keyword>